<feature type="region of interest" description="Disordered" evidence="1">
    <location>
        <begin position="96"/>
        <end position="134"/>
    </location>
</feature>
<feature type="compositionally biased region" description="Basic and acidic residues" evidence="1">
    <location>
        <begin position="122"/>
        <end position="134"/>
    </location>
</feature>
<reference evidence="3" key="1">
    <citation type="submission" date="2022-06" db="EMBL/GenBank/DDBJ databases">
        <authorList>
            <person name="Ping M."/>
        </authorList>
    </citation>
    <scope>NUCLEOTIDE SEQUENCE</scope>
    <source>
        <strain evidence="3">JCM11759T</strain>
    </source>
</reference>
<sequence length="297" mass="32163">MSAPSRIPRSLLSAGVGALILLLAGSGLWILTRLSPAAEDPSADPDSDSTGQTQVRIMLAGDSMTQGADGDKTWRFHLWNHLDPHVESLDFVGPFTSPATPEQIIPPELTGGEPDDGDPDSVEYRDPDFDQDHNARWGRTLDEAATTIEEDVRAYQPDVLCAMIGVNDLLFPISAEEMEERLRSYVLGARAANPEIRILLAQAPRIALADSDEGFALRLYVYNELVQSVSEDLSTEQSPVVSFDLAGAELWDTAEDTYDGTHPNGRGELKIAAGFADALSREFGLGPAYPRPLPSST</sequence>
<dbReference type="PANTHER" id="PTHR30383:SF2">
    <property type="entry name" value="CELLULOSE-BINDING PROTEIN"/>
    <property type="match status" value="1"/>
</dbReference>
<name>A0ABY5DAI1_9ACTN</name>
<dbReference type="InterPro" id="IPR036514">
    <property type="entry name" value="SGNH_hydro_sf"/>
</dbReference>
<keyword evidence="4" id="KW-1185">Reference proteome</keyword>
<dbReference type="Proteomes" id="UP001055940">
    <property type="component" value="Chromosome"/>
</dbReference>
<dbReference type="InterPro" id="IPR013830">
    <property type="entry name" value="SGNH_hydro"/>
</dbReference>
<dbReference type="Gene3D" id="3.40.50.1110">
    <property type="entry name" value="SGNH hydrolase"/>
    <property type="match status" value="1"/>
</dbReference>
<evidence type="ECO:0000256" key="1">
    <source>
        <dbReference type="SAM" id="MobiDB-lite"/>
    </source>
</evidence>
<feature type="domain" description="SGNH hydrolase-type esterase" evidence="2">
    <location>
        <begin position="142"/>
        <end position="267"/>
    </location>
</feature>
<organism evidence="3 4">
    <name type="scientific">Nocardiopsis exhalans</name>
    <dbReference type="NCBI Taxonomy" id="163604"/>
    <lineage>
        <taxon>Bacteria</taxon>
        <taxon>Bacillati</taxon>
        <taxon>Actinomycetota</taxon>
        <taxon>Actinomycetes</taxon>
        <taxon>Streptosporangiales</taxon>
        <taxon>Nocardiopsidaceae</taxon>
        <taxon>Nocardiopsis</taxon>
    </lineage>
</organism>
<proteinExistence type="predicted"/>
<dbReference type="InterPro" id="IPR051532">
    <property type="entry name" value="Ester_Hydrolysis_Enzymes"/>
</dbReference>
<accession>A0ABY5DAI1</accession>
<evidence type="ECO:0000313" key="4">
    <source>
        <dbReference type="Proteomes" id="UP001055940"/>
    </source>
</evidence>
<dbReference type="EMBL" id="CP099837">
    <property type="protein sequence ID" value="USY21359.1"/>
    <property type="molecule type" value="Genomic_DNA"/>
</dbReference>
<dbReference type="PANTHER" id="PTHR30383">
    <property type="entry name" value="THIOESTERASE 1/PROTEASE 1/LYSOPHOSPHOLIPASE L1"/>
    <property type="match status" value="1"/>
</dbReference>
<dbReference type="RefSeq" id="WP_254420269.1">
    <property type="nucleotide sequence ID" value="NZ_BAAAJB010000001.1"/>
</dbReference>
<gene>
    <name evidence="3" type="ORF">NE857_06995</name>
</gene>
<dbReference type="SUPFAM" id="SSF52266">
    <property type="entry name" value="SGNH hydrolase"/>
    <property type="match status" value="1"/>
</dbReference>
<dbReference type="Pfam" id="PF13472">
    <property type="entry name" value="Lipase_GDSL_2"/>
    <property type="match status" value="1"/>
</dbReference>
<evidence type="ECO:0000313" key="3">
    <source>
        <dbReference type="EMBL" id="USY21359.1"/>
    </source>
</evidence>
<evidence type="ECO:0000259" key="2">
    <source>
        <dbReference type="Pfam" id="PF13472"/>
    </source>
</evidence>
<protein>
    <submittedName>
        <fullName evidence="3">GDSL-type esterase/lipase family protein</fullName>
    </submittedName>
</protein>